<keyword evidence="2" id="KW-0808">Transferase</keyword>
<dbReference type="STRING" id="1612149.SAMN05216324_10461"/>
<dbReference type="SUPFAM" id="SSF51206">
    <property type="entry name" value="cAMP-binding domain-like"/>
    <property type="match status" value="1"/>
</dbReference>
<evidence type="ECO:0000313" key="3">
    <source>
        <dbReference type="Proteomes" id="UP000182034"/>
    </source>
</evidence>
<dbReference type="Pfam" id="PF00027">
    <property type="entry name" value="cNMP_binding"/>
    <property type="match status" value="1"/>
</dbReference>
<dbReference type="Gene3D" id="2.60.120.10">
    <property type="entry name" value="Jelly Rolls"/>
    <property type="match status" value="1"/>
</dbReference>
<dbReference type="InterPro" id="IPR000595">
    <property type="entry name" value="cNMP-bd_dom"/>
</dbReference>
<dbReference type="PROSITE" id="PS50042">
    <property type="entry name" value="CNMP_BINDING_3"/>
    <property type="match status" value="1"/>
</dbReference>
<protein>
    <submittedName>
        <fullName evidence="2">cAMP-binding domain of CRP or a regulatory subunit of cAMP-dependent protein kinases</fullName>
    </submittedName>
</protein>
<accession>A0A1K2IL60</accession>
<gene>
    <name evidence="2" type="ORF">SAMN05216324_10461</name>
</gene>
<feature type="domain" description="Cyclic nucleotide-binding" evidence="1">
    <location>
        <begin position="14"/>
        <end position="114"/>
    </location>
</feature>
<dbReference type="InterPro" id="IPR014710">
    <property type="entry name" value="RmlC-like_jellyroll"/>
</dbReference>
<dbReference type="EMBL" id="FPKW01000004">
    <property type="protein sequence ID" value="SFZ92952.1"/>
    <property type="molecule type" value="Genomic_DNA"/>
</dbReference>
<dbReference type="OrthoDB" id="1092431at2"/>
<keyword evidence="3" id="KW-1185">Reference proteome</keyword>
<name>A0A1K2IL60_9FLAO</name>
<keyword evidence="2" id="KW-0418">Kinase</keyword>
<evidence type="ECO:0000259" key="1">
    <source>
        <dbReference type="PROSITE" id="PS50042"/>
    </source>
</evidence>
<dbReference type="InterPro" id="IPR018490">
    <property type="entry name" value="cNMP-bd_dom_sf"/>
</dbReference>
<organism evidence="2 3">
    <name type="scientific">Chryseobacterium limigenitum</name>
    <dbReference type="NCBI Taxonomy" id="1612149"/>
    <lineage>
        <taxon>Bacteria</taxon>
        <taxon>Pseudomonadati</taxon>
        <taxon>Bacteroidota</taxon>
        <taxon>Flavobacteriia</taxon>
        <taxon>Flavobacteriales</taxon>
        <taxon>Weeksellaceae</taxon>
        <taxon>Chryseobacterium group</taxon>
        <taxon>Chryseobacterium</taxon>
    </lineage>
</organism>
<dbReference type="RefSeq" id="WP_072408534.1">
    <property type="nucleotide sequence ID" value="NZ_FPKW01000004.1"/>
</dbReference>
<dbReference type="AlphaFoldDB" id="A0A1K2IL60"/>
<evidence type="ECO:0000313" key="2">
    <source>
        <dbReference type="EMBL" id="SFZ92952.1"/>
    </source>
</evidence>
<dbReference type="CDD" id="cd00038">
    <property type="entry name" value="CAP_ED"/>
    <property type="match status" value="1"/>
</dbReference>
<sequence>MHELFFKNIAKHIDLEDFEKDLIKSKLHLKMVRKNDVLLESGSYCREIYFVTSGCLRIFQHHEDGTETSVLFCPENWWASDIVSFSQGQPSTFSIEALEDGVVTTINAVNLEELYRQIPKLERFFRILFQNGFALYQRRLTLALSSSAEIRYNLFSKQYPNLINRVALKHIASYLGITPVFLSIIRKK</sequence>
<proteinExistence type="predicted"/>
<dbReference type="GO" id="GO:0016301">
    <property type="term" value="F:kinase activity"/>
    <property type="evidence" value="ECO:0007669"/>
    <property type="project" value="UniProtKB-KW"/>
</dbReference>
<dbReference type="Proteomes" id="UP000182034">
    <property type="component" value="Unassembled WGS sequence"/>
</dbReference>
<reference evidence="3" key="1">
    <citation type="submission" date="2016-10" db="EMBL/GenBank/DDBJ databases">
        <authorList>
            <person name="Varghese N."/>
            <person name="Submissions S."/>
        </authorList>
    </citation>
    <scope>NUCLEOTIDE SEQUENCE [LARGE SCALE GENOMIC DNA]</scope>
    <source>
        <strain evidence="3">SUR2</strain>
    </source>
</reference>